<dbReference type="Pfam" id="PF07690">
    <property type="entry name" value="MFS_1"/>
    <property type="match status" value="1"/>
</dbReference>
<dbReference type="EMBL" id="LAKD02000057">
    <property type="protein sequence ID" value="OPF76711.1"/>
    <property type="molecule type" value="Genomic_DNA"/>
</dbReference>
<dbReference type="AlphaFoldDB" id="A0A1V4D1B3"/>
<keyword evidence="5 8" id="KW-1133">Transmembrane helix</keyword>
<dbReference type="Gene3D" id="1.20.1250.20">
    <property type="entry name" value="MFS general substrate transporter like domains"/>
    <property type="match status" value="1"/>
</dbReference>
<evidence type="ECO:0000256" key="8">
    <source>
        <dbReference type="SAM" id="Phobius"/>
    </source>
</evidence>
<evidence type="ECO:0000256" key="7">
    <source>
        <dbReference type="SAM" id="MobiDB-lite"/>
    </source>
</evidence>
<evidence type="ECO:0000313" key="10">
    <source>
        <dbReference type="Proteomes" id="UP000033615"/>
    </source>
</evidence>
<dbReference type="InterPro" id="IPR050171">
    <property type="entry name" value="MFS_Transporters"/>
</dbReference>
<name>A0A1V4D1B3_9ACTN</name>
<feature type="transmembrane region" description="Helical" evidence="8">
    <location>
        <begin position="297"/>
        <end position="325"/>
    </location>
</feature>
<evidence type="ECO:0000256" key="1">
    <source>
        <dbReference type="ARBA" id="ARBA00004651"/>
    </source>
</evidence>
<dbReference type="Proteomes" id="UP000033615">
    <property type="component" value="Unassembled WGS sequence"/>
</dbReference>
<feature type="region of interest" description="Disordered" evidence="7">
    <location>
        <begin position="409"/>
        <end position="459"/>
    </location>
</feature>
<feature type="compositionally biased region" description="Low complexity" evidence="7">
    <location>
        <begin position="416"/>
        <end position="431"/>
    </location>
</feature>
<dbReference type="InterPro" id="IPR036259">
    <property type="entry name" value="MFS_trans_sf"/>
</dbReference>
<feature type="transmembrane region" description="Helical" evidence="8">
    <location>
        <begin position="171"/>
        <end position="194"/>
    </location>
</feature>
<gene>
    <name evidence="9" type="ORF">VT50_0222970</name>
</gene>
<feature type="transmembrane region" description="Helical" evidence="8">
    <location>
        <begin position="21"/>
        <end position="44"/>
    </location>
</feature>
<feature type="transmembrane region" description="Helical" evidence="8">
    <location>
        <begin position="87"/>
        <end position="120"/>
    </location>
</feature>
<dbReference type="OrthoDB" id="6803299at2"/>
<evidence type="ECO:0000313" key="9">
    <source>
        <dbReference type="EMBL" id="OPF76711.1"/>
    </source>
</evidence>
<reference evidence="9" key="1">
    <citation type="submission" date="2016-12" db="EMBL/GenBank/DDBJ databases">
        <title>Genome sequence of Streptomyces antioxidans MUSC 164.</title>
        <authorList>
            <person name="Lee L.-H."/>
            <person name="Ser H.-L."/>
        </authorList>
    </citation>
    <scope>NUCLEOTIDE SEQUENCE [LARGE SCALE GENOMIC DNA]</scope>
    <source>
        <strain evidence="9">MUSC 164</strain>
    </source>
</reference>
<evidence type="ECO:0000256" key="4">
    <source>
        <dbReference type="ARBA" id="ARBA00022692"/>
    </source>
</evidence>
<evidence type="ECO:0000256" key="6">
    <source>
        <dbReference type="ARBA" id="ARBA00023136"/>
    </source>
</evidence>
<dbReference type="SUPFAM" id="SSF103473">
    <property type="entry name" value="MFS general substrate transporter"/>
    <property type="match status" value="1"/>
</dbReference>
<keyword evidence="6 8" id="KW-0472">Membrane</keyword>
<proteinExistence type="predicted"/>
<comment type="subcellular location">
    <subcellularLocation>
        <location evidence="1">Cell membrane</location>
        <topology evidence="1">Multi-pass membrane protein</topology>
    </subcellularLocation>
</comment>
<evidence type="ECO:0000256" key="3">
    <source>
        <dbReference type="ARBA" id="ARBA00022475"/>
    </source>
</evidence>
<dbReference type="GO" id="GO:0005886">
    <property type="term" value="C:plasma membrane"/>
    <property type="evidence" value="ECO:0007669"/>
    <property type="project" value="UniProtKB-SubCell"/>
</dbReference>
<dbReference type="PANTHER" id="PTHR23517:SF2">
    <property type="entry name" value="MULTIDRUG RESISTANCE PROTEIN MDTH"/>
    <property type="match status" value="1"/>
</dbReference>
<keyword evidence="2" id="KW-0813">Transport</keyword>
<keyword evidence="10" id="KW-1185">Reference proteome</keyword>
<evidence type="ECO:0000256" key="2">
    <source>
        <dbReference type="ARBA" id="ARBA00022448"/>
    </source>
</evidence>
<comment type="caution">
    <text evidence="9">The sequence shown here is derived from an EMBL/GenBank/DDBJ whole genome shotgun (WGS) entry which is preliminary data.</text>
</comment>
<keyword evidence="4 8" id="KW-0812">Transmembrane</keyword>
<organism evidence="9 10">
    <name type="scientific">Streptomyces antioxidans</name>
    <dbReference type="NCBI Taxonomy" id="1507734"/>
    <lineage>
        <taxon>Bacteria</taxon>
        <taxon>Bacillati</taxon>
        <taxon>Actinomycetota</taxon>
        <taxon>Actinomycetes</taxon>
        <taxon>Kitasatosporales</taxon>
        <taxon>Streptomycetaceae</taxon>
        <taxon>Streptomyces</taxon>
    </lineage>
</organism>
<protein>
    <submittedName>
        <fullName evidence="9">MFS transporter</fullName>
    </submittedName>
</protein>
<dbReference type="InterPro" id="IPR011701">
    <property type="entry name" value="MFS"/>
</dbReference>
<dbReference type="RefSeq" id="WP_046085805.1">
    <property type="nucleotide sequence ID" value="NZ_LAKD02000057.1"/>
</dbReference>
<evidence type="ECO:0000256" key="5">
    <source>
        <dbReference type="ARBA" id="ARBA00022989"/>
    </source>
</evidence>
<feature type="transmembrane region" description="Helical" evidence="8">
    <location>
        <begin position="56"/>
        <end position="75"/>
    </location>
</feature>
<accession>A0A1V4D1B3</accession>
<dbReference type="GO" id="GO:0022857">
    <property type="term" value="F:transmembrane transporter activity"/>
    <property type="evidence" value="ECO:0007669"/>
    <property type="project" value="InterPro"/>
</dbReference>
<feature type="transmembrane region" description="Helical" evidence="8">
    <location>
        <begin position="222"/>
        <end position="245"/>
    </location>
</feature>
<feature type="transmembrane region" description="Helical" evidence="8">
    <location>
        <begin position="257"/>
        <end position="276"/>
    </location>
</feature>
<keyword evidence="3" id="KW-1003">Cell membrane</keyword>
<dbReference type="PANTHER" id="PTHR23517">
    <property type="entry name" value="RESISTANCE PROTEIN MDTM, PUTATIVE-RELATED-RELATED"/>
    <property type="match status" value="1"/>
</dbReference>
<sequence>MVRTSHGSRFSWQGLPSGPGRLLVFGSFVNSVGTGLWMPANILYFSQEVGIPTAQLALGMSTAGIIGLFGSSVIGRVIRRYGARRTLIAFSVLQTAVVISYSFVTTFALYLPLVILAIFAGRSGQVCRNVLAAAAASGEETARLQAFTRSANNGGFSVGVTFSGLLMHLSALTPFLILIAGNALSYVATALAAARLPRRLDQKFTERTRDGRRSSVLRDLPFIVVTALTLVLCMRDALLFVGLPLWVAQHTAAPRSLVAVLILVNTVMCVLLQVWASRGTGDLHGGARALRRSGYALAAGCLAYWAGAAGGAVTASVLLLCGVVIHTLGEVWQAAGAWGVSYALPPEGRLPDYQAFFSLTNVGRDVLGPVVATAVVGWEGPGWGILALAFSACALASPPAARWAQSTRLARPLESGPADAAGPAEAAPEQAARSRGSREAHTAPPAGHSPLTPDDRAAP</sequence>